<dbReference type="EMBL" id="BOOW01000013">
    <property type="protein sequence ID" value="GII91956.1"/>
    <property type="molecule type" value="Genomic_DNA"/>
</dbReference>
<dbReference type="Proteomes" id="UP000606172">
    <property type="component" value="Unassembled WGS sequence"/>
</dbReference>
<sequence length="83" mass="9122">MNAVTDLFTEVRPVLANAGLYPVLREGPPRLVGVDEHGWERIIVEGPADEFDRYTAEIPARGILLPLTVEQIADALRPSNWGG</sequence>
<gene>
    <name evidence="1" type="ORF">Ssi02_21870</name>
</gene>
<name>A0A919RDK6_9ACTN</name>
<proteinExistence type="predicted"/>
<protein>
    <submittedName>
        <fullName evidence="1">Uncharacterized protein</fullName>
    </submittedName>
</protein>
<organism evidence="1 2">
    <name type="scientific">Sinosporangium siamense</name>
    <dbReference type="NCBI Taxonomy" id="1367973"/>
    <lineage>
        <taxon>Bacteria</taxon>
        <taxon>Bacillati</taxon>
        <taxon>Actinomycetota</taxon>
        <taxon>Actinomycetes</taxon>
        <taxon>Streptosporangiales</taxon>
        <taxon>Streptosporangiaceae</taxon>
        <taxon>Sinosporangium</taxon>
    </lineage>
</organism>
<evidence type="ECO:0000313" key="2">
    <source>
        <dbReference type="Proteomes" id="UP000606172"/>
    </source>
</evidence>
<accession>A0A919RDK6</accession>
<reference evidence="1" key="1">
    <citation type="submission" date="2021-01" db="EMBL/GenBank/DDBJ databases">
        <title>Whole genome shotgun sequence of Sinosporangium siamense NBRC 109515.</title>
        <authorList>
            <person name="Komaki H."/>
            <person name="Tamura T."/>
        </authorList>
    </citation>
    <scope>NUCLEOTIDE SEQUENCE</scope>
    <source>
        <strain evidence="1">NBRC 109515</strain>
    </source>
</reference>
<dbReference type="RefSeq" id="WP_204024407.1">
    <property type="nucleotide sequence ID" value="NZ_BOOW01000013.1"/>
</dbReference>
<dbReference type="AlphaFoldDB" id="A0A919RDK6"/>
<evidence type="ECO:0000313" key="1">
    <source>
        <dbReference type="EMBL" id="GII91956.1"/>
    </source>
</evidence>
<comment type="caution">
    <text evidence="1">The sequence shown here is derived from an EMBL/GenBank/DDBJ whole genome shotgun (WGS) entry which is preliminary data.</text>
</comment>
<keyword evidence="2" id="KW-1185">Reference proteome</keyword>